<keyword evidence="9" id="KW-1185">Reference proteome</keyword>
<evidence type="ECO:0000256" key="4">
    <source>
        <dbReference type="RuleBase" id="RU003357"/>
    </source>
</evidence>
<reference evidence="8 9" key="1">
    <citation type="submission" date="2023-09" db="EMBL/GenBank/DDBJ databases">
        <authorList>
            <person name="Qi X."/>
        </authorList>
    </citation>
    <scope>NUCLEOTIDE SEQUENCE [LARGE SCALE GENOMIC DNA]</scope>
    <source>
        <strain evidence="8 9">S1-1</strain>
    </source>
</reference>
<evidence type="ECO:0000256" key="5">
    <source>
        <dbReference type="SAM" id="SignalP"/>
    </source>
</evidence>
<evidence type="ECO:0000259" key="6">
    <source>
        <dbReference type="Pfam" id="PF00593"/>
    </source>
</evidence>
<proteinExistence type="inferred from homology"/>
<dbReference type="InterPro" id="IPR010104">
    <property type="entry name" value="TonB_rcpt_bac"/>
</dbReference>
<evidence type="ECO:0000259" key="7">
    <source>
        <dbReference type="Pfam" id="PF07715"/>
    </source>
</evidence>
<accession>A0ABZ0GL42</accession>
<dbReference type="RefSeq" id="WP_348395439.1">
    <property type="nucleotide sequence ID" value="NZ_CP136600.1"/>
</dbReference>
<keyword evidence="3" id="KW-0998">Cell outer membrane</keyword>
<dbReference type="Pfam" id="PF07715">
    <property type="entry name" value="Plug"/>
    <property type="match status" value="1"/>
</dbReference>
<evidence type="ECO:0000313" key="8">
    <source>
        <dbReference type="EMBL" id="WOH36627.1"/>
    </source>
</evidence>
<comment type="subcellular location">
    <subcellularLocation>
        <location evidence="1 4">Cell outer membrane</location>
    </subcellularLocation>
</comment>
<comment type="similarity">
    <text evidence="4">Belongs to the TonB-dependent receptor family.</text>
</comment>
<dbReference type="Proteomes" id="UP001301442">
    <property type="component" value="Chromosome"/>
</dbReference>
<sequence length="1000" mass="112044">MKFNKSSLSILISAIITGSITPCAFAQENTNEAKTELTSAEQARALKEQHESEEIERIIVQGYEASLDAAEENKRNADQFLDAVSASGLGEFADDSVGDTLNGIAGVDIDSNDGIADGIYVGGLPPEYNQIQVNGNTLGAGTNDSASFVSEGATTSGIFSTAVLSGLEVFKSARADKSEGSLGGTVNFKTWKPLNFKKPKFNVNLTAGYHEMDESNDGKASFLYGDRTNDEKFGWVITASHDITKGRIDTFSASDQKLRIYDLRDSTDLAGNPVDDGSRETALAGDYHFRVKDRETTRTNLVTAFQYQVNDDLTLSIEANYAKFSRWFHEEKNSFQFKTNAKYYVDDSVFIDEPMSTPNEAVERFITSGVAFDGSQTLINFERETEDEAKGLNFQADWIINANWDMQLKATYSENSFEWTPNDKAHQSMKRDGVPMVYQTDVNGGMPEIYFLNSDIDAGGYMFNYAQYPNFDINDKNTWAPAIDATANENNEYLSNAQSADTKDNSVETATLGTDFTYYMDNSDYFNLIKFGFKYTNNESHFASQTTNNKKVFPASNFKEDFSLDDLGELTATEEFMGGHNYQGIPLTWQSWNWDTFNDIVWNSGAGTWPGLGITDIPAFMALDVQHVTELNSIAAYAMTSFEVGQLSGNVGVRYVYDDYEAYSYNLKDELVDSMEAMVYLPGEAPEGEDSINEEAMAAWNNPDNFNKLTGGRQEDYLLPSFNARYTLAEDLFLRFSAALTMNRAPYAATKAKANFSYGEDDESGDDILYINGQNPALEPTFSRNYNLGIEWYLPKQGSVTLAVRHKNLYNVRSKEEVELELDENPFTGEPLTVDKVRITRQANDGSGTVDTVEFGVRQKLKFLPGFLQHTGFNFNTSYSESDVTKPTTNGKAKLPRPPKVGFNAQLYYQHKAVTARLSYKWREERLTRAANDNSLATLDDYRRNLDFSTSYKFNKNFKVSFNVRNVLEENHRRIAEEGGLLVGEVYNSRHFMLTGHYTM</sequence>
<keyword evidence="2 4" id="KW-0472">Membrane</keyword>
<dbReference type="InterPro" id="IPR036942">
    <property type="entry name" value="Beta-barrel_TonB_sf"/>
</dbReference>
<dbReference type="EMBL" id="CP136600">
    <property type="protein sequence ID" value="WOH36627.1"/>
    <property type="molecule type" value="Genomic_DNA"/>
</dbReference>
<keyword evidence="4" id="KW-0798">TonB box</keyword>
<evidence type="ECO:0000256" key="2">
    <source>
        <dbReference type="ARBA" id="ARBA00023136"/>
    </source>
</evidence>
<dbReference type="InterPro" id="IPR037066">
    <property type="entry name" value="Plug_dom_sf"/>
</dbReference>
<evidence type="ECO:0000256" key="1">
    <source>
        <dbReference type="ARBA" id="ARBA00004442"/>
    </source>
</evidence>
<evidence type="ECO:0000256" key="3">
    <source>
        <dbReference type="ARBA" id="ARBA00023237"/>
    </source>
</evidence>
<dbReference type="Gene3D" id="2.40.170.20">
    <property type="entry name" value="TonB-dependent receptor, beta-barrel domain"/>
    <property type="match status" value="1"/>
</dbReference>
<dbReference type="InterPro" id="IPR000531">
    <property type="entry name" value="Beta-barrel_TonB"/>
</dbReference>
<protein>
    <submittedName>
        <fullName evidence="8">TonB-dependent receptor</fullName>
    </submittedName>
</protein>
<organism evidence="8 9">
    <name type="scientific">Thalassotalea fonticola</name>
    <dbReference type="NCBI Taxonomy" id="3065649"/>
    <lineage>
        <taxon>Bacteria</taxon>
        <taxon>Pseudomonadati</taxon>
        <taxon>Pseudomonadota</taxon>
        <taxon>Gammaproteobacteria</taxon>
        <taxon>Alteromonadales</taxon>
        <taxon>Colwelliaceae</taxon>
        <taxon>Thalassotalea</taxon>
    </lineage>
</organism>
<dbReference type="InterPro" id="IPR012910">
    <property type="entry name" value="Plug_dom"/>
</dbReference>
<evidence type="ECO:0000313" key="9">
    <source>
        <dbReference type="Proteomes" id="UP001301442"/>
    </source>
</evidence>
<dbReference type="NCBIfam" id="TIGR01782">
    <property type="entry name" value="TonB-Xanth-Caul"/>
    <property type="match status" value="1"/>
</dbReference>
<feature type="chain" id="PRO_5046645132" evidence="5">
    <location>
        <begin position="27"/>
        <end position="1000"/>
    </location>
</feature>
<feature type="domain" description="TonB-dependent receptor-like beta-barrel" evidence="6">
    <location>
        <begin position="459"/>
        <end position="967"/>
    </location>
</feature>
<dbReference type="SUPFAM" id="SSF56935">
    <property type="entry name" value="Porins"/>
    <property type="match status" value="1"/>
</dbReference>
<feature type="signal peptide" evidence="5">
    <location>
        <begin position="1"/>
        <end position="26"/>
    </location>
</feature>
<dbReference type="Gene3D" id="2.170.130.10">
    <property type="entry name" value="TonB-dependent receptor, plug domain"/>
    <property type="match status" value="1"/>
</dbReference>
<gene>
    <name evidence="8" type="ORF">RI844_14785</name>
</gene>
<dbReference type="PANTHER" id="PTHR40980:SF4">
    <property type="entry name" value="TONB-DEPENDENT RECEPTOR-LIKE BETA-BARREL DOMAIN-CONTAINING PROTEIN"/>
    <property type="match status" value="1"/>
</dbReference>
<feature type="domain" description="TonB-dependent receptor plug" evidence="7">
    <location>
        <begin position="74"/>
        <end position="185"/>
    </location>
</feature>
<name>A0ABZ0GL42_9GAMM</name>
<dbReference type="Pfam" id="PF00593">
    <property type="entry name" value="TonB_dep_Rec_b-barrel"/>
    <property type="match status" value="1"/>
</dbReference>
<keyword evidence="8" id="KW-0675">Receptor</keyword>
<keyword evidence="5" id="KW-0732">Signal</keyword>
<dbReference type="PANTHER" id="PTHR40980">
    <property type="entry name" value="PLUG DOMAIN-CONTAINING PROTEIN"/>
    <property type="match status" value="1"/>
</dbReference>